<reference evidence="4 5" key="1">
    <citation type="submission" date="2019-06" db="EMBL/GenBank/DDBJ databases">
        <title>Sequencing the genomes of 1000 actinobacteria strains.</title>
        <authorList>
            <person name="Klenk H.-P."/>
        </authorList>
    </citation>
    <scope>NUCLEOTIDE SEQUENCE [LARGE SCALE GENOMIC DNA]</scope>
    <source>
        <strain evidence="4 5">DSM 45456</strain>
    </source>
</reference>
<dbReference type="GO" id="GO:0006355">
    <property type="term" value="P:regulation of DNA-templated transcription"/>
    <property type="evidence" value="ECO:0007669"/>
    <property type="project" value="InterPro"/>
</dbReference>
<organism evidence="4 5">
    <name type="scientific">Saccharothrix saharensis</name>
    <dbReference type="NCBI Taxonomy" id="571190"/>
    <lineage>
        <taxon>Bacteria</taxon>
        <taxon>Bacillati</taxon>
        <taxon>Actinomycetota</taxon>
        <taxon>Actinomycetes</taxon>
        <taxon>Pseudonocardiales</taxon>
        <taxon>Pseudonocardiaceae</taxon>
        <taxon>Saccharothrix</taxon>
    </lineage>
</organism>
<dbReference type="SUPFAM" id="SSF46894">
    <property type="entry name" value="C-terminal effector domain of the bipartite response regulators"/>
    <property type="match status" value="1"/>
</dbReference>
<dbReference type="PROSITE" id="PS51755">
    <property type="entry name" value="OMPR_PHOB"/>
    <property type="match status" value="1"/>
</dbReference>
<dbReference type="Pfam" id="PF00486">
    <property type="entry name" value="Trans_reg_C"/>
    <property type="match status" value="1"/>
</dbReference>
<evidence type="ECO:0000256" key="1">
    <source>
        <dbReference type="ARBA" id="ARBA00023125"/>
    </source>
</evidence>
<dbReference type="InterPro" id="IPR001867">
    <property type="entry name" value="OmpR/PhoB-type_DNA-bd"/>
</dbReference>
<protein>
    <submittedName>
        <fullName evidence="4">Transcriptional regulator</fullName>
    </submittedName>
</protein>
<accession>A0A543JI65</accession>
<evidence type="ECO:0000259" key="3">
    <source>
        <dbReference type="PROSITE" id="PS51755"/>
    </source>
</evidence>
<dbReference type="EMBL" id="VFPP01000001">
    <property type="protein sequence ID" value="TQM82539.1"/>
    <property type="molecule type" value="Genomic_DNA"/>
</dbReference>
<comment type="caution">
    <text evidence="4">The sequence shown here is derived from an EMBL/GenBank/DDBJ whole genome shotgun (WGS) entry which is preliminary data.</text>
</comment>
<dbReference type="GO" id="GO:0000160">
    <property type="term" value="P:phosphorelay signal transduction system"/>
    <property type="evidence" value="ECO:0007669"/>
    <property type="project" value="InterPro"/>
</dbReference>
<dbReference type="Gene3D" id="1.10.10.10">
    <property type="entry name" value="Winged helix-like DNA-binding domain superfamily/Winged helix DNA-binding domain"/>
    <property type="match status" value="1"/>
</dbReference>
<dbReference type="AlphaFoldDB" id="A0A543JI65"/>
<dbReference type="InterPro" id="IPR036388">
    <property type="entry name" value="WH-like_DNA-bd_sf"/>
</dbReference>
<dbReference type="GO" id="GO:0003677">
    <property type="term" value="F:DNA binding"/>
    <property type="evidence" value="ECO:0007669"/>
    <property type="project" value="UniProtKB-UniRule"/>
</dbReference>
<name>A0A543JI65_9PSEU</name>
<dbReference type="Proteomes" id="UP000316628">
    <property type="component" value="Unassembled WGS sequence"/>
</dbReference>
<evidence type="ECO:0000256" key="2">
    <source>
        <dbReference type="PROSITE-ProRule" id="PRU01091"/>
    </source>
</evidence>
<sequence length="93" mass="10050">MLLATLLLRANRPVAVDDLVERLWDGDPPDPRRARATLQMAVTRLRQALGEANVERTAGNGDLADVPPGALNAVGWFHTEAASLRGEIDHLSS</sequence>
<feature type="domain" description="OmpR/PhoB-type" evidence="3">
    <location>
        <begin position="1"/>
        <end position="66"/>
    </location>
</feature>
<proteinExistence type="predicted"/>
<keyword evidence="1 2" id="KW-0238">DNA-binding</keyword>
<gene>
    <name evidence="4" type="ORF">FHX81_4947</name>
</gene>
<evidence type="ECO:0000313" key="5">
    <source>
        <dbReference type="Proteomes" id="UP000316628"/>
    </source>
</evidence>
<keyword evidence="5" id="KW-1185">Reference proteome</keyword>
<evidence type="ECO:0000313" key="4">
    <source>
        <dbReference type="EMBL" id="TQM82539.1"/>
    </source>
</evidence>
<feature type="DNA-binding region" description="OmpR/PhoB-type" evidence="2">
    <location>
        <begin position="1"/>
        <end position="66"/>
    </location>
</feature>
<dbReference type="RefSeq" id="WP_170232158.1">
    <property type="nucleotide sequence ID" value="NZ_VFPP01000001.1"/>
</dbReference>
<dbReference type="InterPro" id="IPR016032">
    <property type="entry name" value="Sig_transdc_resp-reg_C-effctor"/>
</dbReference>